<feature type="region of interest" description="Disordered" evidence="11">
    <location>
        <begin position="1"/>
        <end position="189"/>
    </location>
</feature>
<dbReference type="GO" id="GO:0007030">
    <property type="term" value="P:Golgi organization"/>
    <property type="evidence" value="ECO:0007669"/>
    <property type="project" value="TreeGrafter"/>
</dbReference>
<feature type="compositionally biased region" description="Polar residues" evidence="11">
    <location>
        <begin position="513"/>
        <end position="531"/>
    </location>
</feature>
<dbReference type="GO" id="GO:0016192">
    <property type="term" value="P:vesicle-mediated transport"/>
    <property type="evidence" value="ECO:0007669"/>
    <property type="project" value="UniProtKB-KW"/>
</dbReference>
<comment type="similarity">
    <text evidence="2 10">Belongs to the SEC16 family.</text>
</comment>
<evidence type="ECO:0000256" key="9">
    <source>
        <dbReference type="ARBA" id="ARBA00024687"/>
    </source>
</evidence>
<feature type="domain" description="Sec16 Sec23-binding" evidence="12">
    <location>
        <begin position="1145"/>
        <end position="1446"/>
    </location>
</feature>
<dbReference type="CDD" id="cd09233">
    <property type="entry name" value="ACE1-Sec16-like"/>
    <property type="match status" value="1"/>
</dbReference>
<dbReference type="Pfam" id="PF12931">
    <property type="entry name" value="TPR_Sec16"/>
    <property type="match status" value="1"/>
</dbReference>
<dbReference type="GO" id="GO:0005789">
    <property type="term" value="C:endoplasmic reticulum membrane"/>
    <property type="evidence" value="ECO:0007669"/>
    <property type="project" value="UniProtKB-SubCell"/>
</dbReference>
<evidence type="ECO:0000256" key="3">
    <source>
        <dbReference type="ARBA" id="ARBA00022448"/>
    </source>
</evidence>
<evidence type="ECO:0000313" key="15">
    <source>
        <dbReference type="Proteomes" id="UP000800041"/>
    </source>
</evidence>
<dbReference type="GO" id="GO:0070973">
    <property type="term" value="P:protein localization to endoplasmic reticulum exit site"/>
    <property type="evidence" value="ECO:0007669"/>
    <property type="project" value="TreeGrafter"/>
</dbReference>
<evidence type="ECO:0000256" key="8">
    <source>
        <dbReference type="ARBA" id="ARBA00023136"/>
    </source>
</evidence>
<dbReference type="InterPro" id="IPR024298">
    <property type="entry name" value="Sec16_Sec23-bd"/>
</dbReference>
<feature type="compositionally biased region" description="Polar residues" evidence="11">
    <location>
        <begin position="287"/>
        <end position="296"/>
    </location>
</feature>
<dbReference type="Proteomes" id="UP000800041">
    <property type="component" value="Unassembled WGS sequence"/>
</dbReference>
<evidence type="ECO:0000313" key="14">
    <source>
        <dbReference type="EMBL" id="KAF1980792.1"/>
    </source>
</evidence>
<dbReference type="GO" id="GO:0006914">
    <property type="term" value="P:autophagy"/>
    <property type="evidence" value="ECO:0007669"/>
    <property type="project" value="UniProtKB-KW"/>
</dbReference>
<keyword evidence="15" id="KW-1185">Reference proteome</keyword>
<dbReference type="GO" id="GO:0015031">
    <property type="term" value="P:protein transport"/>
    <property type="evidence" value="ECO:0007669"/>
    <property type="project" value="UniProtKB-KW"/>
</dbReference>
<feature type="compositionally biased region" description="Low complexity" evidence="11">
    <location>
        <begin position="1532"/>
        <end position="1542"/>
    </location>
</feature>
<feature type="region of interest" description="Disordered" evidence="11">
    <location>
        <begin position="1444"/>
        <end position="1771"/>
    </location>
</feature>
<feature type="region of interest" description="Disordered" evidence="11">
    <location>
        <begin position="1922"/>
        <end position="1941"/>
    </location>
</feature>
<feature type="compositionally biased region" description="Pro residues" evidence="11">
    <location>
        <begin position="815"/>
        <end position="830"/>
    </location>
</feature>
<evidence type="ECO:0000256" key="1">
    <source>
        <dbReference type="ARBA" id="ARBA00004397"/>
    </source>
</evidence>
<reference evidence="14" key="1">
    <citation type="journal article" date="2020" name="Stud. Mycol.">
        <title>101 Dothideomycetes genomes: a test case for predicting lifestyles and emergence of pathogens.</title>
        <authorList>
            <person name="Haridas S."/>
            <person name="Albert R."/>
            <person name="Binder M."/>
            <person name="Bloem J."/>
            <person name="Labutti K."/>
            <person name="Salamov A."/>
            <person name="Andreopoulos B."/>
            <person name="Baker S."/>
            <person name="Barry K."/>
            <person name="Bills G."/>
            <person name="Bluhm B."/>
            <person name="Cannon C."/>
            <person name="Castanera R."/>
            <person name="Culley D."/>
            <person name="Daum C."/>
            <person name="Ezra D."/>
            <person name="Gonzalez J."/>
            <person name="Henrissat B."/>
            <person name="Kuo A."/>
            <person name="Liang C."/>
            <person name="Lipzen A."/>
            <person name="Lutzoni F."/>
            <person name="Magnuson J."/>
            <person name="Mondo S."/>
            <person name="Nolan M."/>
            <person name="Ohm R."/>
            <person name="Pangilinan J."/>
            <person name="Park H.-J."/>
            <person name="Ramirez L."/>
            <person name="Alfaro M."/>
            <person name="Sun H."/>
            <person name="Tritt A."/>
            <person name="Yoshinaga Y."/>
            <person name="Zwiers L.-H."/>
            <person name="Turgeon B."/>
            <person name="Goodwin S."/>
            <person name="Spatafora J."/>
            <person name="Crous P."/>
            <person name="Grigoriev I."/>
        </authorList>
    </citation>
    <scope>NUCLEOTIDE SEQUENCE</scope>
    <source>
        <strain evidence="14">CBS 113979</strain>
    </source>
</reference>
<organism evidence="14 15">
    <name type="scientific">Aulographum hederae CBS 113979</name>
    <dbReference type="NCBI Taxonomy" id="1176131"/>
    <lineage>
        <taxon>Eukaryota</taxon>
        <taxon>Fungi</taxon>
        <taxon>Dikarya</taxon>
        <taxon>Ascomycota</taxon>
        <taxon>Pezizomycotina</taxon>
        <taxon>Dothideomycetes</taxon>
        <taxon>Pleosporomycetidae</taxon>
        <taxon>Aulographales</taxon>
        <taxon>Aulographaceae</taxon>
    </lineage>
</organism>
<feature type="region of interest" description="Disordered" evidence="11">
    <location>
        <begin position="1786"/>
        <end position="1902"/>
    </location>
</feature>
<feature type="compositionally biased region" description="Polar residues" evidence="11">
    <location>
        <begin position="557"/>
        <end position="566"/>
    </location>
</feature>
<evidence type="ECO:0000256" key="6">
    <source>
        <dbReference type="ARBA" id="ARBA00022927"/>
    </source>
</evidence>
<feature type="compositionally biased region" description="Low complexity" evidence="11">
    <location>
        <begin position="1626"/>
        <end position="1650"/>
    </location>
</feature>
<sequence length="1952" mass="210257">MADGDEGPDFSYAFGGGAPWNPALRKDHEEPTTTDTHTDTPDAHPQQLEPLEEEEDDELPTQPRSFDSEQAPAPQHKPTQNIKEDALAAFPTSDDDFFDRYGTHAQETSHNAAEEEELVEQDDAEPEPVTQQQGFDGAWDVEEAGEERVPAEHSERHSEIPIVAEDTPFASHHPSLEQERDEMPAPEVHAPEEKYEFQGEPTLLDEALEDNAEAPLVDPENAAPTDPDWGATEDVFKFDQQQQDVPDTYPPPIPHSEEPPQSTDLAAPTDVEGHFDTALSGELVEETSGTGKSLSVSGLDWAESESAEPSFDLGPDTAESAQDTVPEMSAATFQPPKRTGHQKNLSISKRDWGTTSDDSFDFGASSALEEPAATNGDHSEEPAQPSTQDLEAIWGAALDDDELLDEGTTDGWGDVDASNFLGDDSGELLDDNEDDDFAQQWAQSIQTSSQSLPNAQAKAPTSKYAPASAQDNPLVQTTSNPYAPSGPQFTDLSRSVTAPTMPQAPVNPYNRYASHQQQPATRPTLPSSAQSFADKARTGYASPYDLPEDIAPKKRVSSNAQASRFGQQPPQSAPAPPRSSSLSSYGPPSAQNQPPSAPQSVSSLTPPGSRHSAHAPAFGTVPPPAAASAQVGRPASGSSGFFEDLPVVSRPRHAAPSGRFTPQPNAPPSSQYAPLQPPPSSQSRQSSYGSQYPLVDQLRQPERLPVFPDSDPAGKPLPPAPVGNQYSQAPQPQPPPSNRYSPAPVGKPPSQMAFGYPAGINPDTSGLPRPSKSFAPRTSSPLAQYNTQPQQYEYPPPLRPVSENQHVPQNEQHAPPAPPTRPYSQPPQQPPQQYAAQQPMQLPVQSSTPPPPRSTPPSSVTSPSKRNQYVPQSQPSTSLPEPSPAFALPLRSRTQSPTATLKNPKLTMSSVDRPTSSYEPGPLSRAVTNPEMPAQLVHSRQRALSQVINFIVPQDERAQDHLERWKGCPIFKFGPGGSVVSSFPKQVPRYGAGKLGPMIKCAPGEVKTQNIRSVIPLEDHIAKFPGPLKKGKKKEVLAWLKTRIEAFEMQYREESMNGFATPEEPKRMEEKILLWKVVSVLVENDGVLEGTPATQQVVRNILSTETTDGTGIGSGLVPSAVSFDTAQPDHSLMSDPVDPAAIAQLRSFLGAGEREKAVWHAVDQRLWAHAMLISSTLSKDIWKQVVQEFVRQEVKKIGGSNEALAALYEIFAGNWEESVDELVPASARAGLQMVSKRESFGASKDALAGLERWRETLLLVLSNRSMDDVQALVAMGKLLAGYGRVEAAHICYIFGKSVSYFGGADDPQTHMSLLGADHIRQALDIGHDIDSIMLSQVYEFAASLTGSAMQPVPHLQMYKLYHASLLAEYGHRTEALAYCDSIASLVSSKTTKSPYYNTNFLNMLEDLHKRVSQSPKDPSTSWISKPTMDKVSSSVWSRLNTFIQGEEDDQTSNGSKDGVPNEIGPFAKLSRDSPTISRSTSHTDMYGSYQPNGGANSVPPANSKYAPASTYAPRRSNELTRPRYEPGGGSSPYGSSRPSMESPRPDFNSIPEGVEHQPPINLASSYPAAAYTPPQTAQSYSPYPESSSSAPTSQYAPSPYQPAHHQEEQQGRRSSSSYRPDLQFHETSSYGYEPPSSSSYEPPTHDSGSPYGPPSSYEPPTYMPYQPDPEPETAADSDSLAQGQEKKKKSFMDDDDDNEIFRKAEDLKKQQRAQQDREADEAFRKAAEADAAKDKPKQAAGGGWSLMPKWFKKDPNAQTTGPIRAKLGEESSFVYDTAAGRWVNKKAGATDAAPAAPTPPPPRGAPMNRSSSAASMRGGGPPPGPPSRSASGFSGAGTPPPPPMTMGAGSRPPSSASFTSPPMPIPIGSRTDTPDSTTGSASGTPSQHPLSREVSTQNLAPPINVAKQAVGMSLSNASSIDDLIGAPGQGGRKGTVGRKKKGGRYVDVMAGK</sequence>
<feature type="compositionally biased region" description="Polar residues" evidence="11">
    <location>
        <begin position="1472"/>
        <end position="1495"/>
    </location>
</feature>
<feature type="compositionally biased region" description="Polar residues" evidence="11">
    <location>
        <begin position="802"/>
        <end position="811"/>
    </location>
</feature>
<evidence type="ECO:0000256" key="7">
    <source>
        <dbReference type="ARBA" id="ARBA00023006"/>
    </source>
</evidence>
<keyword evidence="3 10" id="KW-0813">Transport</keyword>
<evidence type="ECO:0000256" key="2">
    <source>
        <dbReference type="ARBA" id="ARBA00005927"/>
    </source>
</evidence>
<feature type="compositionally biased region" description="Polar residues" evidence="11">
    <location>
        <begin position="440"/>
        <end position="454"/>
    </location>
</feature>
<feature type="compositionally biased region" description="Acidic residues" evidence="11">
    <location>
        <begin position="114"/>
        <end position="126"/>
    </location>
</feature>
<feature type="compositionally biased region" description="Polar residues" evidence="11">
    <location>
        <begin position="892"/>
        <end position="918"/>
    </location>
</feature>
<keyword evidence="4 10" id="KW-0256">Endoplasmic reticulum</keyword>
<dbReference type="FunFam" id="1.25.40.1030:FF:000008">
    <property type="entry name" value="Protein transport protein sec16"/>
    <property type="match status" value="1"/>
</dbReference>
<feature type="compositionally biased region" description="Acidic residues" evidence="11">
    <location>
        <begin position="424"/>
        <end position="437"/>
    </location>
</feature>
<keyword evidence="6 10" id="KW-0653">Protein transport</keyword>
<feature type="compositionally biased region" description="Low complexity" evidence="11">
    <location>
        <begin position="1805"/>
        <end position="1816"/>
    </location>
</feature>
<dbReference type="OrthoDB" id="8918678at2759"/>
<feature type="compositionally biased region" description="Polar residues" evidence="11">
    <location>
        <begin position="776"/>
        <end position="791"/>
    </location>
</feature>
<feature type="domain" description="Sec16 central conserved" evidence="13">
    <location>
        <begin position="968"/>
        <end position="1086"/>
    </location>
</feature>
<accession>A0A6G1GIV7</accession>
<keyword evidence="8 10" id="KW-0472">Membrane</keyword>
<feature type="compositionally biased region" description="Polar residues" evidence="11">
    <location>
        <begin position="1870"/>
        <end position="1899"/>
    </location>
</feature>
<feature type="compositionally biased region" description="Low complexity" evidence="11">
    <location>
        <begin position="1563"/>
        <end position="1598"/>
    </location>
</feature>
<evidence type="ECO:0000256" key="4">
    <source>
        <dbReference type="ARBA" id="ARBA00022824"/>
    </source>
</evidence>
<evidence type="ECO:0000256" key="5">
    <source>
        <dbReference type="ARBA" id="ARBA00022892"/>
    </source>
</evidence>
<feature type="compositionally biased region" description="Acidic residues" evidence="11">
    <location>
        <begin position="50"/>
        <end position="59"/>
    </location>
</feature>
<dbReference type="PANTHER" id="PTHR13402:SF6">
    <property type="entry name" value="SECRETORY 16, ISOFORM I"/>
    <property type="match status" value="1"/>
</dbReference>
<feature type="compositionally biased region" description="Polar residues" evidence="11">
    <location>
        <begin position="469"/>
        <end position="500"/>
    </location>
</feature>
<evidence type="ECO:0000259" key="13">
    <source>
        <dbReference type="Pfam" id="PF12932"/>
    </source>
</evidence>
<feature type="compositionally biased region" description="Basic and acidic residues" evidence="11">
    <location>
        <begin position="24"/>
        <end position="42"/>
    </location>
</feature>
<comment type="subcellular location">
    <subcellularLocation>
        <location evidence="1">Endoplasmic reticulum membrane</location>
        <topology evidence="1">Peripheral membrane protein</topology>
        <orientation evidence="1">Cytoplasmic side</orientation>
    </subcellularLocation>
</comment>
<feature type="compositionally biased region" description="Basic and acidic residues" evidence="11">
    <location>
        <begin position="1515"/>
        <end position="1524"/>
    </location>
</feature>
<keyword evidence="5 10" id="KW-0931">ER-Golgi transport</keyword>
<dbReference type="PANTHER" id="PTHR13402">
    <property type="entry name" value="RGPR-RELATED"/>
    <property type="match status" value="1"/>
</dbReference>
<feature type="compositionally biased region" description="Acidic residues" evidence="11">
    <location>
        <begin position="398"/>
        <end position="408"/>
    </location>
</feature>
<dbReference type="Gene3D" id="1.25.40.1030">
    <property type="match status" value="1"/>
</dbReference>
<evidence type="ECO:0000259" key="12">
    <source>
        <dbReference type="Pfam" id="PF12931"/>
    </source>
</evidence>
<name>A0A6G1GIV7_9PEZI</name>
<feature type="compositionally biased region" description="Basic and acidic residues" evidence="11">
    <location>
        <begin position="1699"/>
        <end position="1737"/>
    </location>
</feature>
<feature type="compositionally biased region" description="Polar residues" evidence="11">
    <location>
        <begin position="865"/>
        <end position="880"/>
    </location>
</feature>
<evidence type="ECO:0000256" key="11">
    <source>
        <dbReference type="SAM" id="MobiDB-lite"/>
    </source>
</evidence>
<keyword evidence="7 10" id="KW-0072">Autophagy</keyword>
<protein>
    <recommendedName>
        <fullName evidence="10">Protein transport protein sec16</fullName>
    </recommendedName>
</protein>
<proteinExistence type="inferred from homology"/>
<feature type="compositionally biased region" description="Low complexity" evidence="11">
    <location>
        <begin position="681"/>
        <end position="693"/>
    </location>
</feature>
<feature type="compositionally biased region" description="Low complexity" evidence="11">
    <location>
        <begin position="238"/>
        <end position="247"/>
    </location>
</feature>
<evidence type="ECO:0000256" key="10">
    <source>
        <dbReference type="RuleBase" id="RU364101"/>
    </source>
</evidence>
<dbReference type="GO" id="GO:0070971">
    <property type="term" value="C:endoplasmic reticulum exit site"/>
    <property type="evidence" value="ECO:0007669"/>
    <property type="project" value="TreeGrafter"/>
</dbReference>
<dbReference type="EMBL" id="ML977220">
    <property type="protein sequence ID" value="KAF1980792.1"/>
    <property type="molecule type" value="Genomic_DNA"/>
</dbReference>
<feature type="compositionally biased region" description="Low complexity" evidence="11">
    <location>
        <begin position="1827"/>
        <end position="1837"/>
    </location>
</feature>
<gene>
    <name evidence="14" type="ORF">K402DRAFT_365845</name>
</gene>
<dbReference type="GO" id="GO:0012507">
    <property type="term" value="C:ER to Golgi transport vesicle membrane"/>
    <property type="evidence" value="ECO:0007669"/>
    <property type="project" value="TreeGrafter"/>
</dbReference>
<comment type="function">
    <text evidence="9 10">Involved in the initiation of assembly of the COPII coat required for the formation of transport vesicles from the endoplasmic reticulum (ER) and the selection of cargo molecules. Also involved in autophagy.</text>
</comment>
<feature type="compositionally biased region" description="Basic and acidic residues" evidence="11">
    <location>
        <begin position="146"/>
        <end position="159"/>
    </location>
</feature>
<feature type="compositionally biased region" description="Low complexity" evidence="11">
    <location>
        <begin position="578"/>
        <end position="603"/>
    </location>
</feature>
<feature type="compositionally biased region" description="Basic and acidic residues" evidence="11">
    <location>
        <begin position="174"/>
        <end position="189"/>
    </location>
</feature>
<dbReference type="Pfam" id="PF12932">
    <property type="entry name" value="Sec16"/>
    <property type="match status" value="1"/>
</dbReference>
<dbReference type="InterPro" id="IPR024340">
    <property type="entry name" value="Sec16_CCD"/>
</dbReference>
<feature type="compositionally biased region" description="Low complexity" evidence="11">
    <location>
        <begin position="831"/>
        <end position="847"/>
    </location>
</feature>
<feature type="region of interest" description="Disordered" evidence="11">
    <location>
        <begin position="206"/>
        <end position="928"/>
    </location>
</feature>